<evidence type="ECO:0000313" key="2">
    <source>
        <dbReference type="EMBL" id="GAB1254581.1"/>
    </source>
</evidence>
<gene>
    <name evidence="2" type="ORF">Defa_20680</name>
</gene>
<name>A0ABQ0E9Y8_9BACT</name>
<dbReference type="PANTHER" id="PTHR43236:SF2">
    <property type="entry name" value="BLL0069 PROTEIN"/>
    <property type="match status" value="1"/>
</dbReference>
<feature type="domain" description="IrrE N-terminal-like" evidence="1">
    <location>
        <begin position="27"/>
        <end position="149"/>
    </location>
</feature>
<dbReference type="Gene3D" id="1.10.10.2910">
    <property type="match status" value="1"/>
</dbReference>
<dbReference type="InterPro" id="IPR052345">
    <property type="entry name" value="Rad_response_metalloprotease"/>
</dbReference>
<comment type="caution">
    <text evidence="2">The sequence shown here is derived from an EMBL/GenBank/DDBJ whole genome shotgun (WGS) entry which is preliminary data.</text>
</comment>
<dbReference type="RefSeq" id="WP_407844836.1">
    <property type="nucleotide sequence ID" value="NZ_BAAFSG010000001.1"/>
</dbReference>
<accession>A0ABQ0E9Y8</accession>
<organism evidence="2 3">
    <name type="scientific">Desulfovibrio falkowii</name>
    <dbReference type="NCBI Taxonomy" id="3136602"/>
    <lineage>
        <taxon>Bacteria</taxon>
        <taxon>Pseudomonadati</taxon>
        <taxon>Thermodesulfobacteriota</taxon>
        <taxon>Desulfovibrionia</taxon>
        <taxon>Desulfovibrionales</taxon>
        <taxon>Desulfovibrionaceae</taxon>
        <taxon>Desulfovibrio</taxon>
    </lineage>
</organism>
<dbReference type="EMBL" id="BAAFSG010000001">
    <property type="protein sequence ID" value="GAB1254581.1"/>
    <property type="molecule type" value="Genomic_DNA"/>
</dbReference>
<dbReference type="Proteomes" id="UP001628192">
    <property type="component" value="Unassembled WGS sequence"/>
</dbReference>
<evidence type="ECO:0000313" key="3">
    <source>
        <dbReference type="Proteomes" id="UP001628192"/>
    </source>
</evidence>
<keyword evidence="3" id="KW-1185">Reference proteome</keyword>
<dbReference type="PANTHER" id="PTHR43236">
    <property type="entry name" value="ANTITOXIN HIGA1"/>
    <property type="match status" value="1"/>
</dbReference>
<reference evidence="2 3" key="1">
    <citation type="journal article" date="2025" name="Int. J. Syst. Evol. Microbiol.">
        <title>Desulfovibrio falkowii sp. nov., Porphyromonas miyakawae sp. nov., Mediterraneibacter flintii sp. nov. and Owariibacterium komagatae gen. nov., sp. nov., isolated from human faeces.</title>
        <authorList>
            <person name="Hamaguchi T."/>
            <person name="Ohara M."/>
            <person name="Hisatomi A."/>
            <person name="Sekiguchi K."/>
            <person name="Takeda J.I."/>
            <person name="Ueyama J."/>
            <person name="Ito M."/>
            <person name="Nishiwaki H."/>
            <person name="Ogi T."/>
            <person name="Hirayama M."/>
            <person name="Ohkuma M."/>
            <person name="Sakamoto M."/>
            <person name="Ohno K."/>
        </authorList>
    </citation>
    <scope>NUCLEOTIDE SEQUENCE [LARGE SCALE GENOMIC DNA]</scope>
    <source>
        <strain evidence="2 3">13CB8C</strain>
    </source>
</reference>
<sequence length="158" mass="17462">MNTVTSILNKYWDDGSLPVDPAYIANRMGVVVASDPNLNGSGHYEPCGSNDGGPLITYNPNESIVRQRFTIAHELGHHVLGHGAQDRDTPANFMMPNNSLLEKDANTFAAQLLMPKDFLKAVIEVRLVRDIATLASMFKVSKPAMSYRLRNLGYDIRS</sequence>
<evidence type="ECO:0000259" key="1">
    <source>
        <dbReference type="Pfam" id="PF06114"/>
    </source>
</evidence>
<protein>
    <submittedName>
        <fullName evidence="2">ImmA/IrrE family metallo-endopeptidase</fullName>
    </submittedName>
</protein>
<dbReference type="Pfam" id="PF06114">
    <property type="entry name" value="Peptidase_M78"/>
    <property type="match status" value="1"/>
</dbReference>
<dbReference type="InterPro" id="IPR010359">
    <property type="entry name" value="IrrE_HExxH"/>
</dbReference>
<proteinExistence type="predicted"/>